<keyword evidence="4" id="KW-1185">Reference proteome</keyword>
<dbReference type="InterPro" id="IPR001012">
    <property type="entry name" value="UBX_dom"/>
</dbReference>
<evidence type="ECO:0000313" key="4">
    <source>
        <dbReference type="Proteomes" id="UP000242188"/>
    </source>
</evidence>
<dbReference type="STRING" id="6573.A0A210PL26"/>
<feature type="region of interest" description="Disordered" evidence="1">
    <location>
        <begin position="1"/>
        <end position="29"/>
    </location>
</feature>
<feature type="compositionally biased region" description="Polar residues" evidence="1">
    <location>
        <begin position="184"/>
        <end position="210"/>
    </location>
</feature>
<gene>
    <name evidence="3" type="ORF">KP79_PYT21291</name>
</gene>
<feature type="compositionally biased region" description="Low complexity" evidence="1">
    <location>
        <begin position="116"/>
        <end position="132"/>
    </location>
</feature>
<feature type="compositionally biased region" description="Basic and acidic residues" evidence="1">
    <location>
        <begin position="102"/>
        <end position="112"/>
    </location>
</feature>
<proteinExistence type="predicted"/>
<feature type="compositionally biased region" description="Basic residues" evidence="1">
    <location>
        <begin position="318"/>
        <end position="344"/>
    </location>
</feature>
<dbReference type="InterPro" id="IPR029071">
    <property type="entry name" value="Ubiquitin-like_domsf"/>
</dbReference>
<dbReference type="Pfam" id="PF00789">
    <property type="entry name" value="UBX"/>
    <property type="match status" value="1"/>
</dbReference>
<dbReference type="SUPFAM" id="SSF54236">
    <property type="entry name" value="Ubiquitin-like"/>
    <property type="match status" value="1"/>
</dbReference>
<accession>A0A210PL26</accession>
<feature type="compositionally biased region" description="Polar residues" evidence="1">
    <location>
        <begin position="294"/>
        <end position="316"/>
    </location>
</feature>
<feature type="compositionally biased region" description="Low complexity" evidence="1">
    <location>
        <begin position="235"/>
        <end position="244"/>
    </location>
</feature>
<evidence type="ECO:0000259" key="2">
    <source>
        <dbReference type="PROSITE" id="PS50033"/>
    </source>
</evidence>
<dbReference type="AlphaFoldDB" id="A0A210PL26"/>
<dbReference type="PROSITE" id="PS50033">
    <property type="entry name" value="UBX"/>
    <property type="match status" value="1"/>
</dbReference>
<dbReference type="Gene3D" id="3.10.20.90">
    <property type="entry name" value="Phosphatidylinositol 3-kinase Catalytic Subunit, Chain A, domain 1"/>
    <property type="match status" value="1"/>
</dbReference>
<reference evidence="3 4" key="1">
    <citation type="journal article" date="2017" name="Nat. Ecol. Evol.">
        <title>Scallop genome provides insights into evolution of bilaterian karyotype and development.</title>
        <authorList>
            <person name="Wang S."/>
            <person name="Zhang J."/>
            <person name="Jiao W."/>
            <person name="Li J."/>
            <person name="Xun X."/>
            <person name="Sun Y."/>
            <person name="Guo X."/>
            <person name="Huan P."/>
            <person name="Dong B."/>
            <person name="Zhang L."/>
            <person name="Hu X."/>
            <person name="Sun X."/>
            <person name="Wang J."/>
            <person name="Zhao C."/>
            <person name="Wang Y."/>
            <person name="Wang D."/>
            <person name="Huang X."/>
            <person name="Wang R."/>
            <person name="Lv J."/>
            <person name="Li Y."/>
            <person name="Zhang Z."/>
            <person name="Liu B."/>
            <person name="Lu W."/>
            <person name="Hui Y."/>
            <person name="Liang J."/>
            <person name="Zhou Z."/>
            <person name="Hou R."/>
            <person name="Li X."/>
            <person name="Liu Y."/>
            <person name="Li H."/>
            <person name="Ning X."/>
            <person name="Lin Y."/>
            <person name="Zhao L."/>
            <person name="Xing Q."/>
            <person name="Dou J."/>
            <person name="Li Y."/>
            <person name="Mao J."/>
            <person name="Guo H."/>
            <person name="Dou H."/>
            <person name="Li T."/>
            <person name="Mu C."/>
            <person name="Jiang W."/>
            <person name="Fu Q."/>
            <person name="Fu X."/>
            <person name="Miao Y."/>
            <person name="Liu J."/>
            <person name="Yu Q."/>
            <person name="Li R."/>
            <person name="Liao H."/>
            <person name="Li X."/>
            <person name="Kong Y."/>
            <person name="Jiang Z."/>
            <person name="Chourrout D."/>
            <person name="Li R."/>
            <person name="Bao Z."/>
        </authorList>
    </citation>
    <scope>NUCLEOTIDE SEQUENCE [LARGE SCALE GENOMIC DNA]</scope>
    <source>
        <strain evidence="3 4">PY_sf001</strain>
    </source>
</reference>
<sequence>MADSCRPVSRHGRYHAPGHTIDTSGRYADDIPSYSTIDYVDQEDVYKLKQQAVAMDIDSMERPKTSTGRRIRPKSRMGRPPVDPSPEDNGRPASRIGYTPETYKRHDYDEYSRQTLTLDSQISSDDSSGLSPPMSPAGRQGSPVQTRPSPAGHPKSRESLFGERKGMSPSNRQQKLSGFRSPGLTPSPQQRPTSANRYHTSPSENSNRNSPMDKFDRSSGDSTSYLQQKRKSSSSKRPSFSRDSNTQDQPLFGNDSYGEDTSSYYHERPPSSSENLPSSRDNYDGYYINRDTGYDQNPESEFSQRNEQQIQDNVYKQGNKKQRYSARTKSGKKRRPPGSARKKQNVLDTEPESVIENLPTPATMRPMSSLTRYKLLPAIGIPQAPRRDEISLDSLSLRTQKLDFSNDEDHSSGKEPPTAGHMTEQSNSRPLYRSESDYSEERRSKDISRDIDVSISSDEPDSRLLPGYQESEETYSNHGYQNLQESSKFTPHKLPAEPSEGATRILLAVRLLDGSRKQHYFRVTDRLEMVLHFAENCMNCDLSLHDLVRNMPRIVYTDLNVLVGEADLEDRTVLYLEEKDS</sequence>
<feature type="region of interest" description="Disordered" evidence="1">
    <location>
        <begin position="403"/>
        <end position="466"/>
    </location>
</feature>
<evidence type="ECO:0000256" key="1">
    <source>
        <dbReference type="SAM" id="MobiDB-lite"/>
    </source>
</evidence>
<dbReference type="Proteomes" id="UP000242188">
    <property type="component" value="Unassembled WGS sequence"/>
</dbReference>
<feature type="compositionally biased region" description="Basic and acidic residues" evidence="1">
    <location>
        <begin position="155"/>
        <end position="166"/>
    </location>
</feature>
<feature type="domain" description="UBX" evidence="2">
    <location>
        <begin position="500"/>
        <end position="576"/>
    </location>
</feature>
<dbReference type="EMBL" id="NEDP02005594">
    <property type="protein sequence ID" value="OWF37192.1"/>
    <property type="molecule type" value="Genomic_DNA"/>
</dbReference>
<name>A0A210PL26_MIZYE</name>
<feature type="compositionally biased region" description="Polar residues" evidence="1">
    <location>
        <begin position="259"/>
        <end position="280"/>
    </location>
</feature>
<feature type="compositionally biased region" description="Basic and acidic residues" evidence="1">
    <location>
        <begin position="432"/>
        <end position="452"/>
    </location>
</feature>
<comment type="caution">
    <text evidence="3">The sequence shown here is derived from an EMBL/GenBank/DDBJ whole genome shotgun (WGS) entry which is preliminary data.</text>
</comment>
<feature type="compositionally biased region" description="Basic residues" evidence="1">
    <location>
        <begin position="67"/>
        <end position="77"/>
    </location>
</feature>
<dbReference type="OrthoDB" id="436606at2759"/>
<feature type="region of interest" description="Disordered" evidence="1">
    <location>
        <begin position="56"/>
        <end position="365"/>
    </location>
</feature>
<evidence type="ECO:0000313" key="3">
    <source>
        <dbReference type="EMBL" id="OWF37192.1"/>
    </source>
</evidence>
<organism evidence="3 4">
    <name type="scientific">Mizuhopecten yessoensis</name>
    <name type="common">Japanese scallop</name>
    <name type="synonym">Patinopecten yessoensis</name>
    <dbReference type="NCBI Taxonomy" id="6573"/>
    <lineage>
        <taxon>Eukaryota</taxon>
        <taxon>Metazoa</taxon>
        <taxon>Spiralia</taxon>
        <taxon>Lophotrochozoa</taxon>
        <taxon>Mollusca</taxon>
        <taxon>Bivalvia</taxon>
        <taxon>Autobranchia</taxon>
        <taxon>Pteriomorphia</taxon>
        <taxon>Pectinida</taxon>
        <taxon>Pectinoidea</taxon>
        <taxon>Pectinidae</taxon>
        <taxon>Mizuhopecten</taxon>
    </lineage>
</organism>
<protein>
    <recommendedName>
        <fullName evidence="2">UBX domain-containing protein</fullName>
    </recommendedName>
</protein>